<evidence type="ECO:0000256" key="3">
    <source>
        <dbReference type="ARBA" id="ARBA00022723"/>
    </source>
</evidence>
<comment type="cofactor">
    <cofactor evidence="1">
        <name>Mn(2+)</name>
        <dbReference type="ChEBI" id="CHEBI:29035"/>
    </cofactor>
</comment>
<evidence type="ECO:0000256" key="5">
    <source>
        <dbReference type="ARBA" id="ARBA00023211"/>
    </source>
</evidence>
<comment type="caution">
    <text evidence="7">The sequence shown here is derived from an EMBL/GenBank/DDBJ whole genome shotgun (WGS) entry which is preliminary data.</text>
</comment>
<dbReference type="PROSITE" id="PS00491">
    <property type="entry name" value="PROLINE_PEPTIDASE"/>
    <property type="match status" value="1"/>
</dbReference>
<dbReference type="InterPro" id="IPR052433">
    <property type="entry name" value="X-Pro_dipept-like"/>
</dbReference>
<name>D9PMA5_9ZZZZ</name>
<accession>D9PMA5</accession>
<dbReference type="InterPro" id="IPR001131">
    <property type="entry name" value="Peptidase_M24B_aminopep-P_CS"/>
</dbReference>
<reference evidence="7" key="2">
    <citation type="journal article" date="2011" name="Microb. Ecol.">
        <title>Taxonomic and Functional Metagenomic Profiling of the Microbial Community in the Anoxic Sediment of a Sub-saline Shallow Lake (Laguna de Carrizo, Central Spain).</title>
        <authorList>
            <person name="Ferrer M."/>
            <person name="Guazzaroni M.E."/>
            <person name="Richter M."/>
            <person name="Garcia-Salamanca A."/>
            <person name="Yarza P."/>
            <person name="Suarez-Suarez A."/>
            <person name="Solano J."/>
            <person name="Alcaide M."/>
            <person name="van Dillewijn P."/>
            <person name="Molina-Henares M.A."/>
            <person name="Lopez-Cortes N."/>
            <person name="Al-Ramahi Y."/>
            <person name="Guerrero C."/>
            <person name="Acosta A."/>
            <person name="de Eugenio L.I."/>
            <person name="Martinez V."/>
            <person name="Marques S."/>
            <person name="Rojo F."/>
            <person name="Santero E."/>
            <person name="Genilloud O."/>
            <person name="Perez-Perez J."/>
            <person name="Rossello-Mora R."/>
            <person name="Ramos J.L."/>
        </authorList>
    </citation>
    <scope>NUCLEOTIDE SEQUENCE</scope>
</reference>
<reference evidence="7" key="1">
    <citation type="submission" date="2010-07" db="EMBL/GenBank/DDBJ databases">
        <authorList>
            <consortium name="CONSOLIDER consortium CSD2007-00005"/>
            <person name="Guazzaroni M.-E."/>
            <person name="Richter M."/>
            <person name="Garcia-Salamanca A."/>
            <person name="Yarza P."/>
            <person name="Ferrer M."/>
        </authorList>
    </citation>
    <scope>NUCLEOTIDE SEQUENCE</scope>
</reference>
<keyword evidence="4" id="KW-0378">Hydrolase</keyword>
<evidence type="ECO:0000313" key="7">
    <source>
        <dbReference type="EMBL" id="EFK95310.1"/>
    </source>
</evidence>
<gene>
    <name evidence="7" type="ORF">LDC_2683</name>
</gene>
<proteinExistence type="inferred from homology"/>
<protein>
    <submittedName>
        <fullName evidence="7">Metallopeptidase family M24</fullName>
    </submittedName>
</protein>
<dbReference type="Pfam" id="PF00557">
    <property type="entry name" value="Peptidase_M24"/>
    <property type="match status" value="1"/>
</dbReference>
<feature type="domain" description="Peptidase M24" evidence="6">
    <location>
        <begin position="2"/>
        <end position="135"/>
    </location>
</feature>
<dbReference type="PANTHER" id="PTHR43226:SF4">
    <property type="entry name" value="XAA-PRO AMINOPEPTIDASE 3"/>
    <property type="match status" value="1"/>
</dbReference>
<dbReference type="EMBL" id="ADZX01000811">
    <property type="protein sequence ID" value="EFK95310.1"/>
    <property type="molecule type" value="Genomic_DNA"/>
</dbReference>
<comment type="similarity">
    <text evidence="2">Belongs to the peptidase M24B family.</text>
</comment>
<dbReference type="SUPFAM" id="SSF55920">
    <property type="entry name" value="Creatinase/aminopeptidase"/>
    <property type="match status" value="1"/>
</dbReference>
<feature type="non-terminal residue" evidence="7">
    <location>
        <position position="1"/>
    </location>
</feature>
<sequence>RFSPEQRAVYEVVLDAQEAAFARIKPGNHWNDPHDAAVRAITQGLVRLGLLKGRVPALIKEGAYRKFFMHRTGHWLGMDVHDVGDYKVGDEWRVLEPGMCLTVEPGIYIPAGTKGVPRRWWNIGVRIEDDVAVTAAGCEILTAGLPRTPAEVERVMSA</sequence>
<dbReference type="Gene3D" id="3.90.230.10">
    <property type="entry name" value="Creatinase/methionine aminopeptidase superfamily"/>
    <property type="match status" value="1"/>
</dbReference>
<dbReference type="InterPro" id="IPR000994">
    <property type="entry name" value="Pept_M24"/>
</dbReference>
<evidence type="ECO:0000259" key="6">
    <source>
        <dbReference type="Pfam" id="PF00557"/>
    </source>
</evidence>
<dbReference type="GO" id="GO:0006508">
    <property type="term" value="P:proteolysis"/>
    <property type="evidence" value="ECO:0007669"/>
    <property type="project" value="TreeGrafter"/>
</dbReference>
<evidence type="ECO:0000256" key="2">
    <source>
        <dbReference type="ARBA" id="ARBA00008766"/>
    </source>
</evidence>
<dbReference type="InterPro" id="IPR036005">
    <property type="entry name" value="Creatinase/aminopeptidase-like"/>
</dbReference>
<keyword evidence="3" id="KW-0479">Metal-binding</keyword>
<dbReference type="GO" id="GO:0004177">
    <property type="term" value="F:aminopeptidase activity"/>
    <property type="evidence" value="ECO:0007669"/>
    <property type="project" value="TreeGrafter"/>
</dbReference>
<organism evidence="7">
    <name type="scientific">sediment metagenome</name>
    <dbReference type="NCBI Taxonomy" id="749907"/>
    <lineage>
        <taxon>unclassified sequences</taxon>
        <taxon>metagenomes</taxon>
        <taxon>ecological metagenomes</taxon>
    </lineage>
</organism>
<keyword evidence="5" id="KW-0464">Manganese</keyword>
<dbReference type="PANTHER" id="PTHR43226">
    <property type="entry name" value="XAA-PRO AMINOPEPTIDASE 3"/>
    <property type="match status" value="1"/>
</dbReference>
<dbReference type="GO" id="GO:0005829">
    <property type="term" value="C:cytosol"/>
    <property type="evidence" value="ECO:0007669"/>
    <property type="project" value="TreeGrafter"/>
</dbReference>
<dbReference type="GO" id="GO:0046872">
    <property type="term" value="F:metal ion binding"/>
    <property type="evidence" value="ECO:0007669"/>
    <property type="project" value="UniProtKB-KW"/>
</dbReference>
<dbReference type="AlphaFoldDB" id="D9PMA5"/>
<evidence type="ECO:0000256" key="4">
    <source>
        <dbReference type="ARBA" id="ARBA00022801"/>
    </source>
</evidence>
<evidence type="ECO:0000256" key="1">
    <source>
        <dbReference type="ARBA" id="ARBA00001936"/>
    </source>
</evidence>